<evidence type="ECO:0000256" key="2">
    <source>
        <dbReference type="ARBA" id="ARBA00022475"/>
    </source>
</evidence>
<keyword evidence="4 10" id="KW-1133">Transmembrane helix</keyword>
<evidence type="ECO:0000256" key="6">
    <source>
        <dbReference type="ARBA" id="ARBA00023303"/>
    </source>
</evidence>
<feature type="binding site" evidence="10">
    <location>
        <position position="105"/>
    </location>
    <ligand>
        <name>Na(+)</name>
        <dbReference type="ChEBI" id="CHEBI:29101"/>
        <note>structural</note>
    </ligand>
</feature>
<feature type="transmembrane region" description="Helical" evidence="10">
    <location>
        <begin position="126"/>
        <end position="147"/>
    </location>
</feature>
<keyword evidence="3 10" id="KW-0812">Transmembrane</keyword>
<evidence type="ECO:0000256" key="11">
    <source>
        <dbReference type="SAM" id="MobiDB-lite"/>
    </source>
</evidence>
<feature type="transmembrane region" description="Helical" evidence="10">
    <location>
        <begin position="62"/>
        <end position="82"/>
    </location>
</feature>
<dbReference type="HAMAP" id="MF_00454">
    <property type="entry name" value="FluC"/>
    <property type="match status" value="1"/>
</dbReference>
<evidence type="ECO:0000256" key="7">
    <source>
        <dbReference type="ARBA" id="ARBA00035120"/>
    </source>
</evidence>
<feature type="region of interest" description="Disordered" evidence="11">
    <location>
        <begin position="155"/>
        <end position="213"/>
    </location>
</feature>
<evidence type="ECO:0000256" key="4">
    <source>
        <dbReference type="ARBA" id="ARBA00022989"/>
    </source>
</evidence>
<dbReference type="AlphaFoldDB" id="A0A239W533"/>
<keyword evidence="6 10" id="KW-0407">Ion channel</keyword>
<comment type="catalytic activity">
    <reaction evidence="8">
        <text>fluoride(in) = fluoride(out)</text>
        <dbReference type="Rhea" id="RHEA:76159"/>
        <dbReference type="ChEBI" id="CHEBI:17051"/>
    </reaction>
    <physiologicalReaction direction="left-to-right" evidence="8">
        <dbReference type="Rhea" id="RHEA:76160"/>
    </physiologicalReaction>
</comment>
<keyword evidence="10" id="KW-0406">Ion transport</keyword>
<evidence type="ECO:0000313" key="13">
    <source>
        <dbReference type="Proteomes" id="UP000215332"/>
    </source>
</evidence>
<proteinExistence type="inferred from homology"/>
<dbReference type="GO" id="GO:0140114">
    <property type="term" value="P:cellular detoxification of fluoride"/>
    <property type="evidence" value="ECO:0007669"/>
    <property type="project" value="UniProtKB-UniRule"/>
</dbReference>
<keyword evidence="10" id="KW-0479">Metal-binding</keyword>
<comment type="subcellular location">
    <subcellularLocation>
        <location evidence="1 10">Cell membrane</location>
        <topology evidence="1 10">Multi-pass membrane protein</topology>
    </subcellularLocation>
</comment>
<dbReference type="GO" id="GO:0005886">
    <property type="term" value="C:plasma membrane"/>
    <property type="evidence" value="ECO:0007669"/>
    <property type="project" value="UniProtKB-SubCell"/>
</dbReference>
<dbReference type="GO" id="GO:0062054">
    <property type="term" value="F:fluoride channel activity"/>
    <property type="evidence" value="ECO:0007669"/>
    <property type="project" value="UniProtKB-UniRule"/>
</dbReference>
<dbReference type="Proteomes" id="UP000215332">
    <property type="component" value="Chromosome 1"/>
</dbReference>
<feature type="transmembrane region" description="Helical" evidence="10">
    <location>
        <begin position="32"/>
        <end position="50"/>
    </location>
</feature>
<reference evidence="12 13" key="1">
    <citation type="submission" date="2017-06" db="EMBL/GenBank/DDBJ databases">
        <authorList>
            <consortium name="Pathogen Informatics"/>
        </authorList>
    </citation>
    <scope>NUCLEOTIDE SEQUENCE [LARGE SCALE GENOMIC DNA]</scope>
    <source>
        <strain evidence="12 13">NCTC11865</strain>
    </source>
</reference>
<evidence type="ECO:0000313" key="12">
    <source>
        <dbReference type="EMBL" id="SNV29078.1"/>
    </source>
</evidence>
<comment type="function">
    <text evidence="9 10">Fluoride-specific ion channel. Important for reducing fluoride concentration in the cell, thus reducing its toxicity.</text>
</comment>
<dbReference type="RefSeq" id="WP_021104040.1">
    <property type="nucleotide sequence ID" value="NZ_JAWMSK010000150.1"/>
</dbReference>
<protein>
    <recommendedName>
        <fullName evidence="10">Fluoride-specific ion channel FluC</fullName>
    </recommendedName>
</protein>
<evidence type="ECO:0000256" key="9">
    <source>
        <dbReference type="ARBA" id="ARBA00049940"/>
    </source>
</evidence>
<dbReference type="SUPFAM" id="SSF103473">
    <property type="entry name" value="MFS general substrate transporter"/>
    <property type="match status" value="1"/>
</dbReference>
<dbReference type="EMBL" id="LT906441">
    <property type="protein sequence ID" value="SNV29078.1"/>
    <property type="molecule type" value="Genomic_DNA"/>
</dbReference>
<evidence type="ECO:0000256" key="3">
    <source>
        <dbReference type="ARBA" id="ARBA00022692"/>
    </source>
</evidence>
<keyword evidence="10" id="KW-0813">Transport</keyword>
<name>A0A239W533_9ACTN</name>
<keyword evidence="2 10" id="KW-1003">Cell membrane</keyword>
<dbReference type="eggNOG" id="COG0239">
    <property type="taxonomic scope" value="Bacteria"/>
</dbReference>
<comment type="activity regulation">
    <text evidence="10">Na(+) is not transported, but it plays an essential structural role and its presence is essential for fluoride channel function.</text>
</comment>
<keyword evidence="10" id="KW-0915">Sodium</keyword>
<accession>A0A239W533</accession>
<feature type="binding site" evidence="10">
    <location>
        <position position="108"/>
    </location>
    <ligand>
        <name>Na(+)</name>
        <dbReference type="ChEBI" id="CHEBI:29101"/>
        <note>structural</note>
    </ligand>
</feature>
<sequence>MTVPADSAGDVAKVAAGHVAPRTVEMHRQWRYLLLVFLGGCLGTLARWGVGAAIGDAGDWPMGTFTVNLVGCLALGWLLEGLARSGPDEGWRRLVRLCLGTGFCGSFTTYSSLATETVLLGRDRPVLAASYLAVSVVAGVLAAWVGVHMAARTVGTASRHEASARGRHRASTRPDESSSHLPAHSTPSRHSQDESNEGPNGARDQHPLRGGQR</sequence>
<feature type="transmembrane region" description="Helical" evidence="10">
    <location>
        <begin position="94"/>
        <end position="114"/>
    </location>
</feature>
<evidence type="ECO:0000256" key="8">
    <source>
        <dbReference type="ARBA" id="ARBA00035585"/>
    </source>
</evidence>
<dbReference type="InterPro" id="IPR036259">
    <property type="entry name" value="MFS_trans_sf"/>
</dbReference>
<evidence type="ECO:0000256" key="10">
    <source>
        <dbReference type="HAMAP-Rule" id="MF_00454"/>
    </source>
</evidence>
<evidence type="ECO:0000256" key="5">
    <source>
        <dbReference type="ARBA" id="ARBA00023136"/>
    </source>
</evidence>
<comment type="similarity">
    <text evidence="7 10">Belongs to the fluoride channel Fluc/FEX (TC 1.A.43) family.</text>
</comment>
<organism evidence="12 13">
    <name type="scientific">Cutibacterium granulosum</name>
    <dbReference type="NCBI Taxonomy" id="33011"/>
    <lineage>
        <taxon>Bacteria</taxon>
        <taxon>Bacillati</taxon>
        <taxon>Actinomycetota</taxon>
        <taxon>Actinomycetes</taxon>
        <taxon>Propionibacteriales</taxon>
        <taxon>Propionibacteriaceae</taxon>
        <taxon>Cutibacterium</taxon>
    </lineage>
</organism>
<dbReference type="KEGG" id="cgrn:4412665_00232"/>
<keyword evidence="5 10" id="KW-0472">Membrane</keyword>
<dbReference type="GO" id="GO:0046872">
    <property type="term" value="F:metal ion binding"/>
    <property type="evidence" value="ECO:0007669"/>
    <property type="project" value="UniProtKB-KW"/>
</dbReference>
<dbReference type="Pfam" id="PF02537">
    <property type="entry name" value="CRCB"/>
    <property type="match status" value="1"/>
</dbReference>
<evidence type="ECO:0000256" key="1">
    <source>
        <dbReference type="ARBA" id="ARBA00004651"/>
    </source>
</evidence>
<dbReference type="PANTHER" id="PTHR28259">
    <property type="entry name" value="FLUORIDE EXPORT PROTEIN 1-RELATED"/>
    <property type="match status" value="1"/>
</dbReference>
<gene>
    <name evidence="12" type="primary">crcB_2</name>
    <name evidence="10" type="synonym">crcB</name>
    <name evidence="10" type="synonym">fluC</name>
    <name evidence="12" type="ORF">SAMEA4412665_00232</name>
</gene>
<dbReference type="PANTHER" id="PTHR28259:SF1">
    <property type="entry name" value="FLUORIDE EXPORT PROTEIN 1-RELATED"/>
    <property type="match status" value="1"/>
</dbReference>
<dbReference type="InterPro" id="IPR003691">
    <property type="entry name" value="FluC"/>
</dbReference>